<comment type="caution">
    <text evidence="4">The sequence shown here is derived from an EMBL/GenBank/DDBJ whole genome shotgun (WGS) entry which is preliminary data.</text>
</comment>
<dbReference type="GO" id="GO:0030527">
    <property type="term" value="F:structural constituent of chromatin"/>
    <property type="evidence" value="ECO:0007669"/>
    <property type="project" value="InterPro"/>
</dbReference>
<dbReference type="EMBL" id="DMZY01000173">
    <property type="protein sequence ID" value="HAV92685.1"/>
    <property type="molecule type" value="Genomic_DNA"/>
</dbReference>
<keyword evidence="2" id="KW-0238">DNA-binding</keyword>
<dbReference type="InterPro" id="IPR010992">
    <property type="entry name" value="IHF-like_DNA-bd_dom_sf"/>
</dbReference>
<evidence type="ECO:0000313" key="5">
    <source>
        <dbReference type="Proteomes" id="UP000264062"/>
    </source>
</evidence>
<dbReference type="GO" id="GO:0003677">
    <property type="term" value="F:DNA binding"/>
    <property type="evidence" value="ECO:0007669"/>
    <property type="project" value="UniProtKB-KW"/>
</dbReference>
<gene>
    <name evidence="4" type="ORF">DCW38_05845</name>
</gene>
<dbReference type="PANTHER" id="PTHR33175">
    <property type="entry name" value="DNA-BINDING PROTEIN HU"/>
    <property type="match status" value="1"/>
</dbReference>
<keyword evidence="1" id="KW-0226">DNA condensation</keyword>
<accession>A0A350HAW9</accession>
<dbReference type="AlphaFoldDB" id="A0A350HAW9"/>
<name>A0A350HAW9_UNCW3</name>
<evidence type="ECO:0000313" key="4">
    <source>
        <dbReference type="EMBL" id="HAV92685.1"/>
    </source>
</evidence>
<dbReference type="PROSITE" id="PS00045">
    <property type="entry name" value="HISTONE_LIKE"/>
    <property type="match status" value="1"/>
</dbReference>
<comment type="similarity">
    <text evidence="3">Belongs to the bacterial histone-like protein family.</text>
</comment>
<dbReference type="Proteomes" id="UP000264062">
    <property type="component" value="Unassembled WGS sequence"/>
</dbReference>
<sequence>MNKKDMIEVVAKEVGISKKQANDAIDTVFKSIEGSLKKNKPVTLVGFGTFTVKNRKARKGINPQTKEVIKIKAKKVPHFKAGAKLKTAVK</sequence>
<dbReference type="InterPro" id="IPR020816">
    <property type="entry name" value="Histone-like_DNA-bd_CS"/>
</dbReference>
<dbReference type="Gene3D" id="4.10.520.10">
    <property type="entry name" value="IHF-like DNA-binding proteins"/>
    <property type="match status" value="1"/>
</dbReference>
<dbReference type="PRINTS" id="PR01727">
    <property type="entry name" value="DNABINDINGHU"/>
</dbReference>
<dbReference type="CDD" id="cd13831">
    <property type="entry name" value="HU"/>
    <property type="match status" value="1"/>
</dbReference>
<dbReference type="SMART" id="SM00411">
    <property type="entry name" value="BHL"/>
    <property type="match status" value="1"/>
</dbReference>
<dbReference type="PANTHER" id="PTHR33175:SF3">
    <property type="entry name" value="DNA-BINDING PROTEIN HU-BETA"/>
    <property type="match status" value="1"/>
</dbReference>
<evidence type="ECO:0008006" key="6">
    <source>
        <dbReference type="Google" id="ProtNLM"/>
    </source>
</evidence>
<evidence type="ECO:0000256" key="1">
    <source>
        <dbReference type="ARBA" id="ARBA00023067"/>
    </source>
</evidence>
<dbReference type="InterPro" id="IPR000119">
    <property type="entry name" value="Hist_DNA-bd"/>
</dbReference>
<protein>
    <recommendedName>
        <fullName evidence="6">HU family DNA-binding protein</fullName>
    </recommendedName>
</protein>
<dbReference type="SUPFAM" id="SSF47729">
    <property type="entry name" value="IHF-like DNA-binding proteins"/>
    <property type="match status" value="1"/>
</dbReference>
<evidence type="ECO:0000256" key="2">
    <source>
        <dbReference type="ARBA" id="ARBA00023125"/>
    </source>
</evidence>
<proteinExistence type="inferred from homology"/>
<evidence type="ECO:0000256" key="3">
    <source>
        <dbReference type="RuleBase" id="RU003939"/>
    </source>
</evidence>
<organism evidence="4 5">
    <name type="scientific">candidate division WOR-3 bacterium</name>
    <dbReference type="NCBI Taxonomy" id="2052148"/>
    <lineage>
        <taxon>Bacteria</taxon>
        <taxon>Bacteria division WOR-3</taxon>
    </lineage>
</organism>
<reference evidence="4 5" key="1">
    <citation type="journal article" date="2018" name="Nat. Biotechnol.">
        <title>A standardized bacterial taxonomy based on genome phylogeny substantially revises the tree of life.</title>
        <authorList>
            <person name="Parks D.H."/>
            <person name="Chuvochina M."/>
            <person name="Waite D.W."/>
            <person name="Rinke C."/>
            <person name="Skarshewski A."/>
            <person name="Chaumeil P.A."/>
            <person name="Hugenholtz P."/>
        </authorList>
    </citation>
    <scope>NUCLEOTIDE SEQUENCE [LARGE SCALE GENOMIC DNA]</scope>
    <source>
        <strain evidence="4">UBA9956</strain>
    </source>
</reference>
<dbReference type="Pfam" id="PF00216">
    <property type="entry name" value="Bac_DNA_binding"/>
    <property type="match status" value="1"/>
</dbReference>
<dbReference type="GO" id="GO:0030261">
    <property type="term" value="P:chromosome condensation"/>
    <property type="evidence" value="ECO:0007669"/>
    <property type="project" value="UniProtKB-KW"/>
</dbReference>